<reference evidence="1 2" key="1">
    <citation type="submission" date="2021-04" db="EMBL/GenBank/DDBJ databases">
        <authorList>
            <person name="Rodrigo-Torres L."/>
            <person name="Arahal R. D."/>
            <person name="Lucena T."/>
        </authorList>
    </citation>
    <scope>NUCLEOTIDE SEQUENCE [LARGE SCALE GENOMIC DNA]</scope>
    <source>
        <strain evidence="1 2">CECT 9623</strain>
    </source>
</reference>
<proteinExistence type="predicted"/>
<evidence type="ECO:0008006" key="3">
    <source>
        <dbReference type="Google" id="ProtNLM"/>
    </source>
</evidence>
<name>A0ABN7R9K0_9BACT</name>
<dbReference type="Pfam" id="PF13715">
    <property type="entry name" value="CarbopepD_reg_2"/>
    <property type="match status" value="1"/>
</dbReference>
<dbReference type="RefSeq" id="WP_229254708.1">
    <property type="nucleotide sequence ID" value="NZ_CAJRAU010000004.1"/>
</dbReference>
<evidence type="ECO:0000313" key="1">
    <source>
        <dbReference type="EMBL" id="CAG5071398.1"/>
    </source>
</evidence>
<accession>A0ABN7R9K0</accession>
<dbReference type="InterPro" id="IPR008969">
    <property type="entry name" value="CarboxyPept-like_regulatory"/>
</dbReference>
<dbReference type="Gene3D" id="2.60.40.1120">
    <property type="entry name" value="Carboxypeptidase-like, regulatory domain"/>
    <property type="match status" value="1"/>
</dbReference>
<protein>
    <recommendedName>
        <fullName evidence="3">Secretin/TonB short N-terminal domain-containing protein</fullName>
    </recommendedName>
</protein>
<gene>
    <name evidence="1" type="ORF">DYBT9623_03428</name>
</gene>
<sequence>MEMVVSKYHIRLLTIRIYSLPLILLLFTLTFSNSVSAQDLLEKRISIRVNNQPLDETLQQIAELGNFSFSYSPDMIDIKSRVSINASGERIRDILNALFKNKVTFKERRKYIILQKNDEPEKPKEPEEFNLNGYIIDNRTGNKLANASIYESATLASAVSNQYGYYKIRLPASPGAIRLEVRKEEYVGKSISITSKQDTYLQINLNPDTLRPISPKSQTFISVREDSLHHKIAIPKTQIAQNESIPDTVPVRDAEDRVIGREYERFVKTYQKVQNSFVNAFASAKQAVHTRNITDTLYRPFQASVLPFLGTNHELSGNIVNDYSINFIAGYSLGVNKLEVGSFVNVVRGNVKGFQLAGISNIVGRNVSGFQYANFLNLTLGNFHGFQGTNVINYTGGNFSGFQLAGVGNVVVGTLRGYQLSLSYNYANTVRSGHQIGIVNYADSSATVPFGLFSYVRRNGYRRYEFATDEFSYFSTAFKTGVSRFYNIFALSFNGTATGKPLGSLGYGFGTAQPLGKGWAANADLTGSVVFFKNQEIEDIDTGIFRLSVSIEKKLTNKFALFAGPALSLLTSATPNILKTTDKKGLQPIWLGTSAGPAQQVYHWLGFQAGIRFCN</sequence>
<keyword evidence="2" id="KW-1185">Reference proteome</keyword>
<dbReference type="SUPFAM" id="SSF49464">
    <property type="entry name" value="Carboxypeptidase regulatory domain-like"/>
    <property type="match status" value="1"/>
</dbReference>
<comment type="caution">
    <text evidence="1">The sequence shown here is derived from an EMBL/GenBank/DDBJ whole genome shotgun (WGS) entry which is preliminary data.</text>
</comment>
<organism evidence="1 2">
    <name type="scientific">Dyadobacter linearis</name>
    <dbReference type="NCBI Taxonomy" id="2823330"/>
    <lineage>
        <taxon>Bacteria</taxon>
        <taxon>Pseudomonadati</taxon>
        <taxon>Bacteroidota</taxon>
        <taxon>Cytophagia</taxon>
        <taxon>Cytophagales</taxon>
        <taxon>Spirosomataceae</taxon>
        <taxon>Dyadobacter</taxon>
    </lineage>
</organism>
<dbReference type="Proteomes" id="UP000679725">
    <property type="component" value="Unassembled WGS sequence"/>
</dbReference>
<evidence type="ECO:0000313" key="2">
    <source>
        <dbReference type="Proteomes" id="UP000679725"/>
    </source>
</evidence>
<dbReference type="EMBL" id="CAJRAU010000004">
    <property type="protein sequence ID" value="CAG5071398.1"/>
    <property type="molecule type" value="Genomic_DNA"/>
</dbReference>